<keyword evidence="2" id="KW-0479">Metal-binding</keyword>
<dbReference type="PANTHER" id="PTHR47165">
    <property type="entry name" value="OS03G0429900 PROTEIN"/>
    <property type="match status" value="1"/>
</dbReference>
<evidence type="ECO:0000256" key="1">
    <source>
        <dbReference type="ARBA" id="ARBA00005690"/>
    </source>
</evidence>
<dbReference type="Pfam" id="PF08646">
    <property type="entry name" value="Rep_fac-A_C"/>
    <property type="match status" value="1"/>
</dbReference>
<feature type="domain" description="Replication protein A 70 kDa DNA-binding subunit B/D first OB fold" evidence="7">
    <location>
        <begin position="19"/>
        <end position="108"/>
    </location>
</feature>
<name>A0AAU9STX6_THLAR</name>
<evidence type="ECO:0000256" key="3">
    <source>
        <dbReference type="ARBA" id="ARBA00022771"/>
    </source>
</evidence>
<accession>A0AAU9STX6</accession>
<dbReference type="Pfam" id="PF02721">
    <property type="entry name" value="DUF223"/>
    <property type="match status" value="1"/>
</dbReference>
<evidence type="ECO:0008006" key="11">
    <source>
        <dbReference type="Google" id="ProtNLM"/>
    </source>
</evidence>
<evidence type="ECO:0000259" key="8">
    <source>
        <dbReference type="Pfam" id="PF08646"/>
    </source>
</evidence>
<organism evidence="9 10">
    <name type="scientific">Thlaspi arvense</name>
    <name type="common">Field penny-cress</name>
    <dbReference type="NCBI Taxonomy" id="13288"/>
    <lineage>
        <taxon>Eukaryota</taxon>
        <taxon>Viridiplantae</taxon>
        <taxon>Streptophyta</taxon>
        <taxon>Embryophyta</taxon>
        <taxon>Tracheophyta</taxon>
        <taxon>Spermatophyta</taxon>
        <taxon>Magnoliopsida</taxon>
        <taxon>eudicotyledons</taxon>
        <taxon>Gunneridae</taxon>
        <taxon>Pentapetalae</taxon>
        <taxon>rosids</taxon>
        <taxon>malvids</taxon>
        <taxon>Brassicales</taxon>
        <taxon>Brassicaceae</taxon>
        <taxon>Thlaspideae</taxon>
        <taxon>Thlaspi</taxon>
    </lineage>
</organism>
<dbReference type="EMBL" id="OU466862">
    <property type="protein sequence ID" value="CAH2070116.1"/>
    <property type="molecule type" value="Genomic_DNA"/>
</dbReference>
<feature type="domain" description="Replication factor A C-terminal" evidence="8">
    <location>
        <begin position="285"/>
        <end position="411"/>
    </location>
</feature>
<evidence type="ECO:0000256" key="2">
    <source>
        <dbReference type="ARBA" id="ARBA00022723"/>
    </source>
</evidence>
<keyword evidence="10" id="KW-1185">Reference proteome</keyword>
<proteinExistence type="inferred from homology"/>
<dbReference type="CDD" id="cd04476">
    <property type="entry name" value="RPA1_DBD_C"/>
    <property type="match status" value="1"/>
</dbReference>
<reference evidence="9 10" key="1">
    <citation type="submission" date="2022-03" db="EMBL/GenBank/DDBJ databases">
        <authorList>
            <person name="Nunn A."/>
            <person name="Chopra R."/>
            <person name="Nunn A."/>
            <person name="Contreras Garrido A."/>
        </authorList>
    </citation>
    <scope>NUCLEOTIDE SEQUENCE [LARGE SCALE GENOMIC DNA]</scope>
</reference>
<evidence type="ECO:0000259" key="7">
    <source>
        <dbReference type="Pfam" id="PF02721"/>
    </source>
</evidence>
<gene>
    <name evidence="9" type="ORF">TAV2_LOCUS20225</name>
</gene>
<dbReference type="Gene3D" id="2.40.50.140">
    <property type="entry name" value="Nucleic acid-binding proteins"/>
    <property type="match status" value="3"/>
</dbReference>
<protein>
    <recommendedName>
        <fullName evidence="11">Replication factor A C-terminal domain-containing protein</fullName>
    </recommendedName>
</protein>
<evidence type="ECO:0000313" key="10">
    <source>
        <dbReference type="Proteomes" id="UP000836841"/>
    </source>
</evidence>
<evidence type="ECO:0000256" key="6">
    <source>
        <dbReference type="SAM" id="MobiDB-lite"/>
    </source>
</evidence>
<dbReference type="PANTHER" id="PTHR47165:SF4">
    <property type="entry name" value="OS03G0429900 PROTEIN"/>
    <property type="match status" value="1"/>
</dbReference>
<feature type="compositionally biased region" description="Polar residues" evidence="6">
    <location>
        <begin position="445"/>
        <end position="472"/>
    </location>
</feature>
<keyword evidence="4" id="KW-0862">Zinc</keyword>
<evidence type="ECO:0000313" key="9">
    <source>
        <dbReference type="EMBL" id="CAH2070116.1"/>
    </source>
</evidence>
<dbReference type="CDD" id="cd04480">
    <property type="entry name" value="RPA1_DBD_A_like"/>
    <property type="match status" value="1"/>
</dbReference>
<evidence type="ECO:0000256" key="5">
    <source>
        <dbReference type="ARBA" id="ARBA00023125"/>
    </source>
</evidence>
<dbReference type="GO" id="GO:0008270">
    <property type="term" value="F:zinc ion binding"/>
    <property type="evidence" value="ECO:0007669"/>
    <property type="project" value="UniProtKB-KW"/>
</dbReference>
<comment type="similarity">
    <text evidence="1">Belongs to the replication factor A protein 1 family.</text>
</comment>
<dbReference type="SUPFAM" id="SSF50249">
    <property type="entry name" value="Nucleic acid-binding proteins"/>
    <property type="match status" value="3"/>
</dbReference>
<dbReference type="GO" id="GO:0003677">
    <property type="term" value="F:DNA binding"/>
    <property type="evidence" value="ECO:0007669"/>
    <property type="project" value="UniProtKB-KW"/>
</dbReference>
<sequence length="498" mass="55550">MAGVYLQFSDLKSGREVQRVLGRLLRFWEARNVKKNRELMEVDFLLLDEKSTLMQGTIPAQHLPKYEALLNEGIIYVISGFDVTKSTPRFQLTDFDKSIRFTHTTTMVPVDDSFYQILKQLFRFRSHEELLALANTNKDLPDVLGQVCSSKAYRNESSLKIERMLVQLYLQSGQKVRLSAFDDHAATLNRRMEKQEAGTCIMLATNINPKFFGGELYLNATSRTQFYFDHEIDATRVFAESLALNDKDNKNSEVKYQGVQKIEQVSIAELNQFVTATEDNAEFLCTAKVVDIQSLNGWNYISCSNCAKKMVKQHSSLSCINCQSPGAVGNVRYRVEMVVNDGATEAMFVAFDKDVVKLTNVTATNLTAQLADTNPDLDNETVIPDPISKIVGKTYTFHIKLSSFNFSSHHKSFTVARIFDKPHAAPKPTFATVAHGEHSTEIPPNANTGSFNETDTSAGTSQSERQIEGSLSSSVIGAAEVTSATGNENVISKKPKLK</sequence>
<dbReference type="InterPro" id="IPR047192">
    <property type="entry name" value="Euk_RPA1_DBD_C"/>
</dbReference>
<evidence type="ECO:0000256" key="4">
    <source>
        <dbReference type="ARBA" id="ARBA00022833"/>
    </source>
</evidence>
<keyword evidence="5" id="KW-0238">DNA-binding</keyword>
<dbReference type="InterPro" id="IPR012340">
    <property type="entry name" value="NA-bd_OB-fold"/>
</dbReference>
<keyword evidence="3" id="KW-0863">Zinc-finger</keyword>
<feature type="region of interest" description="Disordered" evidence="6">
    <location>
        <begin position="433"/>
        <end position="472"/>
    </location>
</feature>
<dbReference type="InterPro" id="IPR013955">
    <property type="entry name" value="Rep_factor-A_C"/>
</dbReference>
<dbReference type="Proteomes" id="UP000836841">
    <property type="component" value="Chromosome 6"/>
</dbReference>
<dbReference type="AlphaFoldDB" id="A0AAU9STX6"/>
<dbReference type="InterPro" id="IPR003871">
    <property type="entry name" value="RFA1B/D_OB_1st"/>
</dbReference>